<gene>
    <name evidence="3" type="ORF">URODEC1_LOCUS85075</name>
</gene>
<keyword evidence="2" id="KW-0812">Transmembrane</keyword>
<dbReference type="PANTHER" id="PTHR31170">
    <property type="entry name" value="BNAC04G53230D PROTEIN"/>
    <property type="match status" value="1"/>
</dbReference>
<dbReference type="Proteomes" id="UP001497457">
    <property type="component" value="Chromosome 33rd"/>
</dbReference>
<dbReference type="Pfam" id="PF03140">
    <property type="entry name" value="DUF247"/>
    <property type="match status" value="1"/>
</dbReference>
<keyword evidence="4" id="KW-1185">Reference proteome</keyword>
<keyword evidence="2" id="KW-0472">Membrane</keyword>
<evidence type="ECO:0000313" key="4">
    <source>
        <dbReference type="Proteomes" id="UP001497457"/>
    </source>
</evidence>
<keyword evidence="2" id="KW-1133">Transmembrane helix</keyword>
<feature type="compositionally biased region" description="Polar residues" evidence="1">
    <location>
        <begin position="179"/>
        <end position="188"/>
    </location>
</feature>
<evidence type="ECO:0000256" key="1">
    <source>
        <dbReference type="SAM" id="MobiDB-lite"/>
    </source>
</evidence>
<evidence type="ECO:0000313" key="3">
    <source>
        <dbReference type="EMBL" id="CAL5038574.1"/>
    </source>
</evidence>
<dbReference type="PANTHER" id="PTHR31170:SF18">
    <property type="entry name" value="(WILD MALAYSIAN BANANA) HYPOTHETICAL PROTEIN"/>
    <property type="match status" value="1"/>
</dbReference>
<sequence length="545" mass="62819">MMAKDASSSADSEEIKEIASSMEQDFGYLKWPEGNIGAMSSSCQIHRVHPLVRQIDRFAYEPFVLSIGPYHHRKVNLQYMEKLKWSYLDYVLKLNCTKSIRDYLVAMKNVENHARACYCGEFNLDSKSFQRMLLLDGCFILVYLTGAHGLQRIDKTDPGHSINNPDDNVSGTGYAAHQANRSSANSGKQKLENVHDIELEITDAGQQSSGNKNLSSCHESSSIEWYDIFALLDLFLLENQIPFVVVEKIHEVLVGSDMKNKLKENVSNYIEENLQYFTGAFGIYERPNDFYHLLHLCHMHFKPRMFEEESSHPRHRFGEYFLDIFCKLFHITRRHKKDEWNSWHNQQSNFLHGGQVTRWHRATQYHEAGIVFKRKEFGGQSAHSLLDISFHDGVLEIPCLSVDDRTCSLFRNMVAFEQTSPQFGNSITAYVMFMSQIISRPDDVSLLSQRGIIVHLLHSDKVVSALFTQLTKGVVFDFTGNFYLRSICWKMEMYYRSRLNRWIAWIRHNHLSNPWLGVALLAGLLVVFCTIAQTVLTVLTYVGPP</sequence>
<reference evidence="3" key="1">
    <citation type="submission" date="2024-10" db="EMBL/GenBank/DDBJ databases">
        <authorList>
            <person name="Ryan C."/>
        </authorList>
    </citation>
    <scope>NUCLEOTIDE SEQUENCE [LARGE SCALE GENOMIC DNA]</scope>
</reference>
<proteinExistence type="predicted"/>
<organism evidence="3 4">
    <name type="scientific">Urochloa decumbens</name>
    <dbReference type="NCBI Taxonomy" id="240449"/>
    <lineage>
        <taxon>Eukaryota</taxon>
        <taxon>Viridiplantae</taxon>
        <taxon>Streptophyta</taxon>
        <taxon>Embryophyta</taxon>
        <taxon>Tracheophyta</taxon>
        <taxon>Spermatophyta</taxon>
        <taxon>Magnoliopsida</taxon>
        <taxon>Liliopsida</taxon>
        <taxon>Poales</taxon>
        <taxon>Poaceae</taxon>
        <taxon>PACMAD clade</taxon>
        <taxon>Panicoideae</taxon>
        <taxon>Panicodae</taxon>
        <taxon>Paniceae</taxon>
        <taxon>Melinidinae</taxon>
        <taxon>Urochloa</taxon>
    </lineage>
</organism>
<accession>A0ABC9DFS3</accession>
<feature type="region of interest" description="Disordered" evidence="1">
    <location>
        <begin position="155"/>
        <end position="189"/>
    </location>
</feature>
<feature type="compositionally biased region" description="Polar residues" evidence="1">
    <location>
        <begin position="161"/>
        <end position="171"/>
    </location>
</feature>
<dbReference type="EMBL" id="OZ075143">
    <property type="protein sequence ID" value="CAL5038574.1"/>
    <property type="molecule type" value="Genomic_DNA"/>
</dbReference>
<feature type="transmembrane region" description="Helical" evidence="2">
    <location>
        <begin position="515"/>
        <end position="542"/>
    </location>
</feature>
<evidence type="ECO:0000256" key="2">
    <source>
        <dbReference type="SAM" id="Phobius"/>
    </source>
</evidence>
<dbReference type="AlphaFoldDB" id="A0ABC9DFS3"/>
<name>A0ABC9DFS3_9POAL</name>
<dbReference type="InterPro" id="IPR004158">
    <property type="entry name" value="DUF247_pln"/>
</dbReference>
<protein>
    <submittedName>
        <fullName evidence="3">Uncharacterized protein</fullName>
    </submittedName>
</protein>